<keyword evidence="9" id="KW-1133">Transmembrane helix</keyword>
<evidence type="ECO:0000256" key="2">
    <source>
        <dbReference type="ARBA" id="ARBA00022723"/>
    </source>
</evidence>
<dbReference type="GO" id="GO:0008270">
    <property type="term" value="F:zinc ion binding"/>
    <property type="evidence" value="ECO:0007669"/>
    <property type="project" value="UniProtKB-KW"/>
</dbReference>
<dbReference type="InterPro" id="IPR012337">
    <property type="entry name" value="RNaseH-like_sf"/>
</dbReference>
<evidence type="ECO:0000256" key="6">
    <source>
        <dbReference type="ARBA" id="ARBA00023163"/>
    </source>
</evidence>
<dbReference type="Proteomes" id="UP000078200">
    <property type="component" value="Unassembled WGS sequence"/>
</dbReference>
<dbReference type="InterPro" id="IPR003656">
    <property type="entry name" value="Znf_BED"/>
</dbReference>
<keyword evidence="3 8" id="KW-0863">Zinc-finger</keyword>
<reference evidence="11" key="1">
    <citation type="submission" date="2020-05" db="UniProtKB">
        <authorList>
            <consortium name="EnsemblMetazoa"/>
        </authorList>
    </citation>
    <scope>IDENTIFICATION</scope>
    <source>
        <strain evidence="11">TTRI</strain>
    </source>
</reference>
<dbReference type="SUPFAM" id="SSF57667">
    <property type="entry name" value="beta-beta-alpha zinc fingers"/>
    <property type="match status" value="1"/>
</dbReference>
<dbReference type="PANTHER" id="PTHR46481">
    <property type="entry name" value="ZINC FINGER BED DOMAIN-CONTAINING PROTEIN 4"/>
    <property type="match status" value="1"/>
</dbReference>
<proteinExistence type="predicted"/>
<protein>
    <recommendedName>
        <fullName evidence="10">BED-type domain-containing protein</fullName>
    </recommendedName>
</protein>
<dbReference type="VEuPathDB" id="VectorBase:GAUT034412"/>
<evidence type="ECO:0000259" key="10">
    <source>
        <dbReference type="PROSITE" id="PS50808"/>
    </source>
</evidence>
<feature type="transmembrane region" description="Helical" evidence="9">
    <location>
        <begin position="384"/>
        <end position="406"/>
    </location>
</feature>
<dbReference type="InterPro" id="IPR052035">
    <property type="entry name" value="ZnF_BED_domain_contain"/>
</dbReference>
<dbReference type="AlphaFoldDB" id="A0A1A9VE70"/>
<keyword evidence="5" id="KW-0805">Transcription regulation</keyword>
<keyword evidence="2" id="KW-0479">Metal-binding</keyword>
<evidence type="ECO:0000256" key="5">
    <source>
        <dbReference type="ARBA" id="ARBA00023015"/>
    </source>
</evidence>
<evidence type="ECO:0000313" key="12">
    <source>
        <dbReference type="Proteomes" id="UP000078200"/>
    </source>
</evidence>
<keyword evidence="6" id="KW-0804">Transcription</keyword>
<dbReference type="SUPFAM" id="SSF53098">
    <property type="entry name" value="Ribonuclease H-like"/>
    <property type="match status" value="1"/>
</dbReference>
<organism evidence="11 12">
    <name type="scientific">Glossina austeni</name>
    <name type="common">Savannah tsetse fly</name>
    <dbReference type="NCBI Taxonomy" id="7395"/>
    <lineage>
        <taxon>Eukaryota</taxon>
        <taxon>Metazoa</taxon>
        <taxon>Ecdysozoa</taxon>
        <taxon>Arthropoda</taxon>
        <taxon>Hexapoda</taxon>
        <taxon>Insecta</taxon>
        <taxon>Pterygota</taxon>
        <taxon>Neoptera</taxon>
        <taxon>Endopterygota</taxon>
        <taxon>Diptera</taxon>
        <taxon>Brachycera</taxon>
        <taxon>Muscomorpha</taxon>
        <taxon>Hippoboscoidea</taxon>
        <taxon>Glossinidae</taxon>
        <taxon>Glossina</taxon>
    </lineage>
</organism>
<dbReference type="GO" id="GO:0005634">
    <property type="term" value="C:nucleus"/>
    <property type="evidence" value="ECO:0007669"/>
    <property type="project" value="UniProtKB-SubCell"/>
</dbReference>
<accession>A0A1A9VE70</accession>
<evidence type="ECO:0000256" key="4">
    <source>
        <dbReference type="ARBA" id="ARBA00022833"/>
    </source>
</evidence>
<comment type="subcellular location">
    <subcellularLocation>
        <location evidence="1">Nucleus</location>
    </subcellularLocation>
</comment>
<keyword evidence="9" id="KW-0812">Transmembrane</keyword>
<dbReference type="PROSITE" id="PS50808">
    <property type="entry name" value="ZF_BED"/>
    <property type="match status" value="1"/>
</dbReference>
<evidence type="ECO:0000313" key="11">
    <source>
        <dbReference type="EnsemblMetazoa" id="GAUT034412-PA"/>
    </source>
</evidence>
<dbReference type="STRING" id="7395.A0A1A9VE70"/>
<dbReference type="SMART" id="SM00614">
    <property type="entry name" value="ZnF_BED"/>
    <property type="match status" value="1"/>
</dbReference>
<dbReference type="EnsemblMetazoa" id="GAUT034412-RA">
    <property type="protein sequence ID" value="GAUT034412-PA"/>
    <property type="gene ID" value="GAUT034412"/>
</dbReference>
<dbReference type="GO" id="GO:0009791">
    <property type="term" value="P:post-embryonic development"/>
    <property type="evidence" value="ECO:0007669"/>
    <property type="project" value="UniProtKB-ARBA"/>
</dbReference>
<dbReference type="InterPro" id="IPR036236">
    <property type="entry name" value="Znf_C2H2_sf"/>
</dbReference>
<sequence>MSDPLHEGNMTNPHINSLKFAKLHSPKMKSVYWRHFGYPTNEDDCIITKQNVVCILCHKVLTNHGNTTNLRAHLQYRHKEIFNKIVAENGIKVPPRKVIKKSTHGIVIVKRELPSERKVKTEYFETSQNTSLSGEGCEDQSVLYESIVPETYEDDEAIDSNQFTKIGVTAGLEKNATSFQFHTIKKFENNDNEVTIAVEDGSEMLDSYQFQFHIVNLVIDDMRNIDTLYEPGFSKFTQIIAPTLTIPPPEKITSYIKEMYSDKRTSIADQLKMHSQIKPFSLGFEIWTNVEDIQFLSVYYNYTNDSPEYNLINQLYCTMEYNKYSLLEEAFEDFNLQNCTAAVVNDYDYYLRHFRNSKSIKGAIVNNYDDYLRRFLNSKSEIDAITYITYIITTIVISGIPIILSYDVIINYCLKSVYDLPAVASLIEGVKNVIMRYFMDLSTKDVNIPQANENFPWTYYELLKFFTETVSWPEEAEGLVASSKAIVDTLSTLAVTLDTLKGEEIPLNSMLSPITCKVLNKKLTVTENDDQFVASIKSAIKSKLQHFILSDDHLTISALLDPRFHRLITVNNFNKCLQILTEKFNRISESQGFDSSIQVGEVRPKTPLNTNVKKSSNAKKSMLHELFNCLNVLLSDLELFFDLTETPPEQLANEQSNVEADLKRYRTEVYVSLDESPFVWWQKTGNTYGALKHLAAIYQCVPCTVNMNFKKSLHEQIRAHQKRFMLVGNLIDAILFLHCNK</sequence>
<keyword evidence="12" id="KW-1185">Reference proteome</keyword>
<evidence type="ECO:0000256" key="1">
    <source>
        <dbReference type="ARBA" id="ARBA00004123"/>
    </source>
</evidence>
<dbReference type="GO" id="GO:0003677">
    <property type="term" value="F:DNA binding"/>
    <property type="evidence" value="ECO:0007669"/>
    <property type="project" value="InterPro"/>
</dbReference>
<evidence type="ECO:0000256" key="7">
    <source>
        <dbReference type="ARBA" id="ARBA00023242"/>
    </source>
</evidence>
<keyword evidence="7" id="KW-0539">Nucleus</keyword>
<feature type="domain" description="BED-type" evidence="10">
    <location>
        <begin position="27"/>
        <end position="85"/>
    </location>
</feature>
<dbReference type="Pfam" id="PF02892">
    <property type="entry name" value="zf-BED"/>
    <property type="match status" value="1"/>
</dbReference>
<keyword evidence="9" id="KW-0472">Membrane</keyword>
<name>A0A1A9VE70_GLOAU</name>
<dbReference type="PANTHER" id="PTHR46481:SF10">
    <property type="entry name" value="ZINC FINGER BED DOMAIN-CONTAINING PROTEIN 39"/>
    <property type="match status" value="1"/>
</dbReference>
<evidence type="ECO:0000256" key="3">
    <source>
        <dbReference type="ARBA" id="ARBA00022771"/>
    </source>
</evidence>
<keyword evidence="4" id="KW-0862">Zinc</keyword>
<evidence type="ECO:0000256" key="9">
    <source>
        <dbReference type="SAM" id="Phobius"/>
    </source>
</evidence>
<evidence type="ECO:0000256" key="8">
    <source>
        <dbReference type="PROSITE-ProRule" id="PRU00027"/>
    </source>
</evidence>